<organism evidence="1 2">
    <name type="scientific">Arcobacter caeni</name>
    <dbReference type="NCBI Taxonomy" id="1912877"/>
    <lineage>
        <taxon>Bacteria</taxon>
        <taxon>Pseudomonadati</taxon>
        <taxon>Campylobacterota</taxon>
        <taxon>Epsilonproteobacteria</taxon>
        <taxon>Campylobacterales</taxon>
        <taxon>Arcobacteraceae</taxon>
        <taxon>Arcobacter</taxon>
    </lineage>
</organism>
<dbReference type="AlphaFoldDB" id="A0A363CWZ4"/>
<evidence type="ECO:0008006" key="3">
    <source>
        <dbReference type="Google" id="ProtNLM"/>
    </source>
</evidence>
<name>A0A363CWZ4_9BACT</name>
<gene>
    <name evidence="1" type="ORF">B0174_10280</name>
</gene>
<protein>
    <recommendedName>
        <fullName evidence="3">Mitochondrial fission domain-containing protein</fullName>
    </recommendedName>
</protein>
<comment type="caution">
    <text evidence="1">The sequence shown here is derived from an EMBL/GenBank/DDBJ whole genome shotgun (WGS) entry which is preliminary data.</text>
</comment>
<evidence type="ECO:0000313" key="1">
    <source>
        <dbReference type="EMBL" id="PUE63606.1"/>
    </source>
</evidence>
<dbReference type="Pfam" id="PF06258">
    <property type="entry name" value="Mito_fiss_Elm1"/>
    <property type="match status" value="1"/>
</dbReference>
<sequence length="291" mass="34012">MKRILIISDGKPGHLNQSIAFCKIKNISYDILEVKFKSRFYKLLSYVFDKFNFFTDSLFEEHKNYYPEFYDAIISAGSGTYYFNKLIAQKYNKKSIALMLPKSYKYSNFYYIIAQEHDHPVLLDNLLAIPLNLSYSSPKGFIEKNKNKKSLAIIIGGDNGVFSMQYHIIKEKLDEIFKNYPDYLKYVTTSRRTSSKIETLVDEYDFDYKLIYSKEPNINPIGDFIAVCDEFFITIDSTSMLSEVRANSDAKINIIELKSKKENTKYHKLASIINDMDEKLDFVKILKRVKI</sequence>
<dbReference type="RefSeq" id="WP_165790418.1">
    <property type="nucleotide sequence ID" value="NZ_MUXE01000017.1"/>
</dbReference>
<accession>A0A363CWZ4</accession>
<keyword evidence="2" id="KW-1185">Reference proteome</keyword>
<dbReference type="EMBL" id="MUXE01000017">
    <property type="protein sequence ID" value="PUE63606.1"/>
    <property type="molecule type" value="Genomic_DNA"/>
</dbReference>
<dbReference type="InterPro" id="IPR009367">
    <property type="entry name" value="Elm1-like"/>
</dbReference>
<evidence type="ECO:0000313" key="2">
    <source>
        <dbReference type="Proteomes" id="UP000251135"/>
    </source>
</evidence>
<proteinExistence type="predicted"/>
<reference evidence="1 2" key="1">
    <citation type="submission" date="2017-02" db="EMBL/GenBank/DDBJ databases">
        <title>Arcobacter caeni sp. nov, a new Arcobacter species isolated from reclaimed water.</title>
        <authorList>
            <person name="Figueras M.J."/>
            <person name="Perez-Cataluna A."/>
            <person name="Salas-Masso N."/>
        </authorList>
    </citation>
    <scope>NUCLEOTIDE SEQUENCE [LARGE SCALE GENOMIC DNA]</scope>
    <source>
        <strain evidence="1 2">RW17-10</strain>
    </source>
</reference>
<dbReference type="Proteomes" id="UP000251135">
    <property type="component" value="Unassembled WGS sequence"/>
</dbReference>